<dbReference type="Pfam" id="PF20247">
    <property type="entry name" value="DUF6602"/>
    <property type="match status" value="1"/>
</dbReference>
<dbReference type="InterPro" id="IPR053199">
    <property type="entry name" value="cDPG_synthetase-like"/>
</dbReference>
<protein>
    <recommendedName>
        <fullName evidence="2">DUF6602 domain-containing protein</fullName>
    </recommendedName>
</protein>
<dbReference type="PANTHER" id="PTHR42869">
    <property type="entry name" value="SLL0572 PROTEIN"/>
    <property type="match status" value="1"/>
</dbReference>
<dbReference type="PANTHER" id="PTHR42869:SF1">
    <property type="entry name" value="SLL0572 PROTEIN"/>
    <property type="match status" value="1"/>
</dbReference>
<dbReference type="KEGG" id="tva:4746324"/>
<sequence>MATQTPRTRTLILGCDYTTFHLYWRYYSQNPEREIVGFVHCFPNPPPIKGFKGIFRSPIPVYSLRSLERIIHKRQVQRCAIQTTNISMQDLQSIINRILATGICGFEFLPKKLLTVRTFKRTIVISSLAPKVGKSQLARYFCSILAREGKRVAVIYPLTTIISQDDVLNIDDCPHFEFDESSKIPENIFSVDDEYQIKQYQNSGAYKIFATSDTRQAIICAEQCADIIILDAYQCDIPYIESEFQFCVVSSESLLRPRVLSLWPGLVNVHEASKKVVLTRGQTHLPKSRIDEIDALFKEAKVFYASSQYDFDGVATSTIFGQKVMTIDYSEDIGISNQLAVTYGASEIVTPSQSNAGEGVTVKGRTTTVSIPRAVSPLPIPQLPSQTDLAVNSSMESFSFEGGDSSELLNYATGSLPSHIVPVSSLEISDPKSDINDVLNEEESENEPEQNRTESPTNSNVLDERNAALNNLSRIINETKDVDVIISSINTPIPGLDPTKLVIYATPEINDSDGKLYKWIVDFANPKSPPLQKHFEAQVDILMSLASASDKELRVQNNDSSNRESFCRLFLSSHLPPGFRVTTGEIIDSNSNLTGQLDVVVVNDLCPSLTIDTSQSVIAPIPADSVLAVIEVKTTLTNDALNKALNQMRPIKALMPSHTTLLTPDGGIIDDPLGGKVIAGIFSFNITDEIEDQVPELLEKYPNVVDFIVLPDAFAFINEKTLKVCGMEVGSHELIHGYCKFTAKGMGLAMIYGILNSIAAIRRFNGMNCVRYISGSWGNEKDKMSKIIGQVSTTINLLDKYFTTATTERKNEYFRKKEEFNKIVADSLANYNKRTPRIFHPQPSTLPH</sequence>
<dbReference type="OrthoDB" id="38364at2759"/>
<dbReference type="STRING" id="5722.A2G2G3"/>
<evidence type="ECO:0000259" key="2">
    <source>
        <dbReference type="Pfam" id="PF20247"/>
    </source>
</evidence>
<feature type="domain" description="DUF6602" evidence="2">
    <location>
        <begin position="555"/>
        <end position="654"/>
    </location>
</feature>
<organism evidence="3 4">
    <name type="scientific">Trichomonas vaginalis (strain ATCC PRA-98 / G3)</name>
    <dbReference type="NCBI Taxonomy" id="412133"/>
    <lineage>
        <taxon>Eukaryota</taxon>
        <taxon>Metamonada</taxon>
        <taxon>Parabasalia</taxon>
        <taxon>Trichomonadida</taxon>
        <taxon>Trichomonadidae</taxon>
        <taxon>Trichomonas</taxon>
    </lineage>
</organism>
<name>A2G2G3_TRIV3</name>
<dbReference type="VEuPathDB" id="TrichDB:TVAG_459780"/>
<reference evidence="3" key="1">
    <citation type="submission" date="2006-10" db="EMBL/GenBank/DDBJ databases">
        <authorList>
            <person name="Amadeo P."/>
            <person name="Zhao Q."/>
            <person name="Wortman J."/>
            <person name="Fraser-Liggett C."/>
            <person name="Carlton J."/>
        </authorList>
    </citation>
    <scope>NUCLEOTIDE SEQUENCE</scope>
    <source>
        <strain evidence="3">G3</strain>
    </source>
</reference>
<dbReference type="AlphaFoldDB" id="A2G2G3"/>
<dbReference type="InterPro" id="IPR046537">
    <property type="entry name" value="DUF6602"/>
</dbReference>
<evidence type="ECO:0000313" key="3">
    <source>
        <dbReference type="EMBL" id="EAX88663.1"/>
    </source>
</evidence>
<feature type="compositionally biased region" description="Acidic residues" evidence="1">
    <location>
        <begin position="439"/>
        <end position="448"/>
    </location>
</feature>
<reference evidence="3" key="2">
    <citation type="journal article" date="2007" name="Science">
        <title>Draft genome sequence of the sexually transmitted pathogen Trichomonas vaginalis.</title>
        <authorList>
            <person name="Carlton J.M."/>
            <person name="Hirt R.P."/>
            <person name="Silva J.C."/>
            <person name="Delcher A.L."/>
            <person name="Schatz M."/>
            <person name="Zhao Q."/>
            <person name="Wortman J.R."/>
            <person name="Bidwell S.L."/>
            <person name="Alsmark U.C.M."/>
            <person name="Besteiro S."/>
            <person name="Sicheritz-Ponten T."/>
            <person name="Noel C.J."/>
            <person name="Dacks J.B."/>
            <person name="Foster P.G."/>
            <person name="Simillion C."/>
            <person name="Van de Peer Y."/>
            <person name="Miranda-Saavedra D."/>
            <person name="Barton G.J."/>
            <person name="Westrop G.D."/>
            <person name="Mueller S."/>
            <person name="Dessi D."/>
            <person name="Fiori P.L."/>
            <person name="Ren Q."/>
            <person name="Paulsen I."/>
            <person name="Zhang H."/>
            <person name="Bastida-Corcuera F.D."/>
            <person name="Simoes-Barbosa A."/>
            <person name="Brown M.T."/>
            <person name="Hayes R.D."/>
            <person name="Mukherjee M."/>
            <person name="Okumura C.Y."/>
            <person name="Schneider R."/>
            <person name="Smith A.J."/>
            <person name="Vanacova S."/>
            <person name="Villalvazo M."/>
            <person name="Haas B.J."/>
            <person name="Pertea M."/>
            <person name="Feldblyum T.V."/>
            <person name="Utterback T.R."/>
            <person name="Shu C.L."/>
            <person name="Osoegawa K."/>
            <person name="de Jong P.J."/>
            <person name="Hrdy I."/>
            <person name="Horvathova L."/>
            <person name="Zubacova Z."/>
            <person name="Dolezal P."/>
            <person name="Malik S.B."/>
            <person name="Logsdon J.M. Jr."/>
            <person name="Henze K."/>
            <person name="Gupta A."/>
            <person name="Wang C.C."/>
            <person name="Dunne R.L."/>
            <person name="Upcroft J.A."/>
            <person name="Upcroft P."/>
            <person name="White O."/>
            <person name="Salzberg S.L."/>
            <person name="Tang P."/>
            <person name="Chiu C.-H."/>
            <person name="Lee Y.-S."/>
            <person name="Embley T.M."/>
            <person name="Coombs G.H."/>
            <person name="Mottram J.C."/>
            <person name="Tachezy J."/>
            <person name="Fraser-Liggett C.M."/>
            <person name="Johnson P.J."/>
        </authorList>
    </citation>
    <scope>NUCLEOTIDE SEQUENCE [LARGE SCALE GENOMIC DNA]</scope>
    <source>
        <strain evidence="3">G3</strain>
    </source>
</reference>
<dbReference type="VEuPathDB" id="TrichDB:TVAGG3_0930460"/>
<evidence type="ECO:0000256" key="1">
    <source>
        <dbReference type="SAM" id="MobiDB-lite"/>
    </source>
</evidence>
<evidence type="ECO:0000313" key="4">
    <source>
        <dbReference type="Proteomes" id="UP000001542"/>
    </source>
</evidence>
<proteinExistence type="predicted"/>
<dbReference type="CDD" id="cd21173">
    <property type="entry name" value="NucC-like"/>
    <property type="match status" value="1"/>
</dbReference>
<accession>A2G2G3</accession>
<dbReference type="CDD" id="cd01983">
    <property type="entry name" value="SIMIBI"/>
    <property type="match status" value="1"/>
</dbReference>
<keyword evidence="4" id="KW-1185">Reference proteome</keyword>
<dbReference type="RefSeq" id="XP_001301593.1">
    <property type="nucleotide sequence ID" value="XM_001301592.1"/>
</dbReference>
<feature type="region of interest" description="Disordered" evidence="1">
    <location>
        <begin position="439"/>
        <end position="461"/>
    </location>
</feature>
<dbReference type="Proteomes" id="UP000001542">
    <property type="component" value="Unassembled WGS sequence"/>
</dbReference>
<dbReference type="EMBL" id="DS114283">
    <property type="protein sequence ID" value="EAX88663.1"/>
    <property type="molecule type" value="Genomic_DNA"/>
</dbReference>
<dbReference type="eggNOG" id="ENOG502RY26">
    <property type="taxonomic scope" value="Eukaryota"/>
</dbReference>
<dbReference type="Gene3D" id="3.40.50.720">
    <property type="entry name" value="NAD(P)-binding Rossmann-like Domain"/>
    <property type="match status" value="1"/>
</dbReference>
<dbReference type="InParanoid" id="A2G2G3"/>
<gene>
    <name evidence="3" type="ORF">TVAG_459780</name>
</gene>